<sequence length="20" mass="2334">MNLNIFPTNKKKAEVLTCRI</sequence>
<organism evidence="1">
    <name type="scientific">Anguilla anguilla</name>
    <name type="common">European freshwater eel</name>
    <name type="synonym">Muraena anguilla</name>
    <dbReference type="NCBI Taxonomy" id="7936"/>
    <lineage>
        <taxon>Eukaryota</taxon>
        <taxon>Metazoa</taxon>
        <taxon>Chordata</taxon>
        <taxon>Craniata</taxon>
        <taxon>Vertebrata</taxon>
        <taxon>Euteleostomi</taxon>
        <taxon>Actinopterygii</taxon>
        <taxon>Neopterygii</taxon>
        <taxon>Teleostei</taxon>
        <taxon>Anguilliformes</taxon>
        <taxon>Anguillidae</taxon>
        <taxon>Anguilla</taxon>
    </lineage>
</organism>
<proteinExistence type="predicted"/>
<evidence type="ECO:0000313" key="1">
    <source>
        <dbReference type="EMBL" id="JAH59775.1"/>
    </source>
</evidence>
<dbReference type="EMBL" id="GBXM01054759">
    <property type="protein sequence ID" value="JAH53818.1"/>
    <property type="molecule type" value="Transcribed_RNA"/>
</dbReference>
<protein>
    <submittedName>
        <fullName evidence="1">Uncharacterized protein</fullName>
    </submittedName>
</protein>
<dbReference type="AlphaFoldDB" id="A0A0E9U3N8"/>
<reference evidence="1" key="2">
    <citation type="journal article" date="2015" name="Fish Shellfish Immunol.">
        <title>Early steps in the European eel (Anguilla anguilla)-Vibrio vulnificus interaction in the gills: Role of the RtxA13 toxin.</title>
        <authorList>
            <person name="Callol A."/>
            <person name="Pajuelo D."/>
            <person name="Ebbesson L."/>
            <person name="Teles M."/>
            <person name="MacKenzie S."/>
            <person name="Amaro C."/>
        </authorList>
    </citation>
    <scope>NUCLEOTIDE SEQUENCE</scope>
</reference>
<dbReference type="EMBL" id="GBXM01048802">
    <property type="protein sequence ID" value="JAH59775.1"/>
    <property type="molecule type" value="Transcribed_RNA"/>
</dbReference>
<name>A0A0E9U3N8_ANGAN</name>
<reference evidence="1" key="1">
    <citation type="submission" date="2014-11" db="EMBL/GenBank/DDBJ databases">
        <authorList>
            <person name="Amaro Gonzalez C."/>
        </authorList>
    </citation>
    <scope>NUCLEOTIDE SEQUENCE</scope>
</reference>
<accession>A0A0E9U3N8</accession>